<keyword evidence="3" id="KW-0238">DNA-binding</keyword>
<dbReference type="Proteomes" id="UP000245207">
    <property type="component" value="Unassembled WGS sequence"/>
</dbReference>
<protein>
    <submittedName>
        <fullName evidence="3">Homeodomain-like protein</fullName>
    </submittedName>
</protein>
<dbReference type="Gene3D" id="1.10.10.60">
    <property type="entry name" value="Homeodomain-like"/>
    <property type="match status" value="1"/>
</dbReference>
<name>A0A2U1PJ97_ARTAN</name>
<dbReference type="InterPro" id="IPR001005">
    <property type="entry name" value="SANT/Myb"/>
</dbReference>
<dbReference type="SMART" id="SM00717">
    <property type="entry name" value="SANT"/>
    <property type="match status" value="1"/>
</dbReference>
<reference evidence="3 4" key="1">
    <citation type="journal article" date="2018" name="Mol. Plant">
        <title>The genome of Artemisia annua provides insight into the evolution of Asteraceae family and artemisinin biosynthesis.</title>
        <authorList>
            <person name="Shen Q."/>
            <person name="Zhang L."/>
            <person name="Liao Z."/>
            <person name="Wang S."/>
            <person name="Yan T."/>
            <person name="Shi P."/>
            <person name="Liu M."/>
            <person name="Fu X."/>
            <person name="Pan Q."/>
            <person name="Wang Y."/>
            <person name="Lv Z."/>
            <person name="Lu X."/>
            <person name="Zhang F."/>
            <person name="Jiang W."/>
            <person name="Ma Y."/>
            <person name="Chen M."/>
            <person name="Hao X."/>
            <person name="Li L."/>
            <person name="Tang Y."/>
            <person name="Lv G."/>
            <person name="Zhou Y."/>
            <person name="Sun X."/>
            <person name="Brodelius P.E."/>
            <person name="Rose J.K.C."/>
            <person name="Tang K."/>
        </authorList>
    </citation>
    <scope>NUCLEOTIDE SEQUENCE [LARGE SCALE GENOMIC DNA]</scope>
    <source>
        <strain evidence="4">cv. Huhao1</strain>
        <tissue evidence="3">Leaf</tissue>
    </source>
</reference>
<evidence type="ECO:0000313" key="4">
    <source>
        <dbReference type="Proteomes" id="UP000245207"/>
    </source>
</evidence>
<sequence>MVQKRQLVENECDVSSKRLKSQYGCELVPCFELTKDDVTFNSDTDEAYFYKPVLEVDYRCVSGKLTDHPVCTDKDVDCTLPGRLSTSSWASSTLTEEDVGLDASAVQTPDAYSYLLEHSPLKQVPVGPEYQAEIPEWRGYDEDGIKFMGSCVIPIPQDLTLHDSDTVRSGRTDCYCNDPGSLECVQQHIQEARETLKAGVGHEKFAELGFSNMGEVVAEKWTEEDELLFHKVVNSNPVSLGKNFWNHLAAEFPSRTRQEIVSYYFNVFVLRRRAEQNRCDPMNADSDDDEWQGSDGAEEEDEIHKLDSYEHGNGIEETRQLHYSCSFDSTSQPSDNTECGDVVQYDSCTSSETGEPSISKLKVDSNRSWGNHEFIFEPLDSKVWDVGFFSCSRTKTDFLSTGSMIEEIFGDESWDFK</sequence>
<evidence type="ECO:0000256" key="1">
    <source>
        <dbReference type="SAM" id="MobiDB-lite"/>
    </source>
</evidence>
<organism evidence="3 4">
    <name type="scientific">Artemisia annua</name>
    <name type="common">Sweet wormwood</name>
    <dbReference type="NCBI Taxonomy" id="35608"/>
    <lineage>
        <taxon>Eukaryota</taxon>
        <taxon>Viridiplantae</taxon>
        <taxon>Streptophyta</taxon>
        <taxon>Embryophyta</taxon>
        <taxon>Tracheophyta</taxon>
        <taxon>Spermatophyta</taxon>
        <taxon>Magnoliopsida</taxon>
        <taxon>eudicotyledons</taxon>
        <taxon>Gunneridae</taxon>
        <taxon>Pentapetalae</taxon>
        <taxon>asterids</taxon>
        <taxon>campanulids</taxon>
        <taxon>Asterales</taxon>
        <taxon>Asteraceae</taxon>
        <taxon>Asteroideae</taxon>
        <taxon>Anthemideae</taxon>
        <taxon>Artemisiinae</taxon>
        <taxon>Artemisia</taxon>
    </lineage>
</organism>
<proteinExistence type="predicted"/>
<dbReference type="PROSITE" id="PS50090">
    <property type="entry name" value="MYB_LIKE"/>
    <property type="match status" value="1"/>
</dbReference>
<dbReference type="InterPro" id="IPR009057">
    <property type="entry name" value="Homeodomain-like_sf"/>
</dbReference>
<gene>
    <name evidence="3" type="ORF">CTI12_AA146130</name>
</gene>
<feature type="compositionally biased region" description="Acidic residues" evidence="1">
    <location>
        <begin position="285"/>
        <end position="301"/>
    </location>
</feature>
<dbReference type="CDD" id="cd00167">
    <property type="entry name" value="SANT"/>
    <property type="match status" value="1"/>
</dbReference>
<dbReference type="EMBL" id="PKPP01001082">
    <property type="protein sequence ID" value="PWA85834.1"/>
    <property type="molecule type" value="Genomic_DNA"/>
</dbReference>
<dbReference type="AlphaFoldDB" id="A0A2U1PJ97"/>
<dbReference type="PANTHER" id="PTHR46872:SF10">
    <property type="entry name" value="MYB-LIKE DOMAIN-CONTAINING PROTEIN"/>
    <property type="match status" value="1"/>
</dbReference>
<dbReference type="SUPFAM" id="SSF46689">
    <property type="entry name" value="Homeodomain-like"/>
    <property type="match status" value="1"/>
</dbReference>
<accession>A0A2U1PJ97</accession>
<dbReference type="Pfam" id="PF00249">
    <property type="entry name" value="Myb_DNA-binding"/>
    <property type="match status" value="1"/>
</dbReference>
<dbReference type="PANTHER" id="PTHR46872">
    <property type="entry name" value="DNA BINDING PROTEIN"/>
    <property type="match status" value="1"/>
</dbReference>
<comment type="caution">
    <text evidence="3">The sequence shown here is derived from an EMBL/GenBank/DDBJ whole genome shotgun (WGS) entry which is preliminary data.</text>
</comment>
<evidence type="ECO:0000259" key="2">
    <source>
        <dbReference type="PROSITE" id="PS50090"/>
    </source>
</evidence>
<feature type="domain" description="Myb-like" evidence="2">
    <location>
        <begin position="220"/>
        <end position="268"/>
    </location>
</feature>
<dbReference type="GO" id="GO:0003677">
    <property type="term" value="F:DNA binding"/>
    <property type="evidence" value="ECO:0007669"/>
    <property type="project" value="UniProtKB-KW"/>
</dbReference>
<keyword evidence="3" id="KW-0371">Homeobox</keyword>
<dbReference type="STRING" id="35608.A0A2U1PJ97"/>
<feature type="region of interest" description="Disordered" evidence="1">
    <location>
        <begin position="279"/>
        <end position="301"/>
    </location>
</feature>
<keyword evidence="4" id="KW-1185">Reference proteome</keyword>
<dbReference type="OrthoDB" id="1908944at2759"/>
<evidence type="ECO:0000313" key="3">
    <source>
        <dbReference type="EMBL" id="PWA85834.1"/>
    </source>
</evidence>